<organism evidence="2">
    <name type="scientific">Spironucleus salmonicida</name>
    <dbReference type="NCBI Taxonomy" id="348837"/>
    <lineage>
        <taxon>Eukaryota</taxon>
        <taxon>Metamonada</taxon>
        <taxon>Diplomonadida</taxon>
        <taxon>Hexamitidae</taxon>
        <taxon>Hexamitinae</taxon>
        <taxon>Spironucleus</taxon>
    </lineage>
</organism>
<dbReference type="EMBL" id="KI546032">
    <property type="protein sequence ID" value="EST47868.1"/>
    <property type="molecule type" value="Genomic_DNA"/>
</dbReference>
<name>V6LUC9_9EUKA</name>
<evidence type="ECO:0000313" key="2">
    <source>
        <dbReference type="EMBL" id="EST47868.1"/>
    </source>
</evidence>
<dbReference type="EMBL" id="AUWU02000004">
    <property type="protein sequence ID" value="KAH0574258.1"/>
    <property type="molecule type" value="Genomic_DNA"/>
</dbReference>
<feature type="transmembrane region" description="Helical" evidence="1">
    <location>
        <begin position="24"/>
        <end position="48"/>
    </location>
</feature>
<protein>
    <submittedName>
        <fullName evidence="2">Uncharacterized protein</fullName>
    </submittedName>
</protein>
<proteinExistence type="predicted"/>
<keyword evidence="1" id="KW-0812">Transmembrane</keyword>
<keyword evidence="4" id="KW-1185">Reference proteome</keyword>
<dbReference type="VEuPathDB" id="GiardiaDB:SS50377_24209"/>
<gene>
    <name evidence="2" type="ORF">SS50377_12059</name>
    <name evidence="3" type="ORF">SS50377_24209</name>
</gene>
<sequence>MENVFLLCWDSQELALRSLIHHSVFLVFPALVFQLAVHVFTYLLGFYVTVMEINTTPELNAKEINVVHVYQKQCQWIENANIGVIPAQIARQDFSVGQKWHAKHVIQILSAIVTVWSTVYNAIMHNAKSVYMGGNSMMKMNARFVQMVLRQFKQFVLPNKNRKIIFYSQQICVECYLQYQLYQSVQLVSYFTISNALSISHSNTTWEYDITVDLLN</sequence>
<accession>V6LUC9</accession>
<dbReference type="Proteomes" id="UP000018208">
    <property type="component" value="Unassembled WGS sequence"/>
</dbReference>
<reference evidence="3" key="2">
    <citation type="submission" date="2020-12" db="EMBL/GenBank/DDBJ databases">
        <title>New Spironucleus salmonicida genome in near-complete chromosomes.</title>
        <authorList>
            <person name="Xu F."/>
            <person name="Kurt Z."/>
            <person name="Jimenez-Gonzalez A."/>
            <person name="Astvaldsson A."/>
            <person name="Andersson J.O."/>
            <person name="Svard S.G."/>
        </authorList>
    </citation>
    <scope>NUCLEOTIDE SEQUENCE</scope>
    <source>
        <strain evidence="3">ATCC 50377</strain>
    </source>
</reference>
<evidence type="ECO:0000313" key="4">
    <source>
        <dbReference type="Proteomes" id="UP000018208"/>
    </source>
</evidence>
<keyword evidence="1" id="KW-1133">Transmembrane helix</keyword>
<evidence type="ECO:0000256" key="1">
    <source>
        <dbReference type="SAM" id="Phobius"/>
    </source>
</evidence>
<evidence type="ECO:0000313" key="3">
    <source>
        <dbReference type="EMBL" id="KAH0574258.1"/>
    </source>
</evidence>
<reference evidence="2 3" key="1">
    <citation type="journal article" date="2014" name="PLoS Genet.">
        <title>The Genome of Spironucleus salmonicida Highlights a Fish Pathogen Adapted to Fluctuating Environments.</title>
        <authorList>
            <person name="Xu F."/>
            <person name="Jerlstrom-Hultqvist J."/>
            <person name="Einarsson E."/>
            <person name="Astvaldsson A."/>
            <person name="Svard S.G."/>
            <person name="Andersson J.O."/>
        </authorList>
    </citation>
    <scope>NUCLEOTIDE SEQUENCE</scope>
    <source>
        <strain evidence="3">ATCC 50377</strain>
    </source>
</reference>
<dbReference type="AlphaFoldDB" id="V6LUC9"/>
<keyword evidence="1" id="KW-0472">Membrane</keyword>